<name>A0A8T2U8Z9_CERRI</name>
<organism evidence="1 2">
    <name type="scientific">Ceratopteris richardii</name>
    <name type="common">Triangle waterfern</name>
    <dbReference type="NCBI Taxonomy" id="49495"/>
    <lineage>
        <taxon>Eukaryota</taxon>
        <taxon>Viridiplantae</taxon>
        <taxon>Streptophyta</taxon>
        <taxon>Embryophyta</taxon>
        <taxon>Tracheophyta</taxon>
        <taxon>Polypodiopsida</taxon>
        <taxon>Polypodiidae</taxon>
        <taxon>Polypodiales</taxon>
        <taxon>Pteridineae</taxon>
        <taxon>Pteridaceae</taxon>
        <taxon>Parkerioideae</taxon>
        <taxon>Ceratopteris</taxon>
    </lineage>
</organism>
<keyword evidence="2" id="KW-1185">Reference proteome</keyword>
<gene>
    <name evidence="1" type="ORF">KP509_07G037000</name>
</gene>
<proteinExistence type="predicted"/>
<reference evidence="1" key="1">
    <citation type="submission" date="2021-08" db="EMBL/GenBank/DDBJ databases">
        <title>WGS assembly of Ceratopteris richardii.</title>
        <authorList>
            <person name="Marchant D.B."/>
            <person name="Chen G."/>
            <person name="Jenkins J."/>
            <person name="Shu S."/>
            <person name="Leebens-Mack J."/>
            <person name="Grimwood J."/>
            <person name="Schmutz J."/>
            <person name="Soltis P."/>
            <person name="Soltis D."/>
            <person name="Chen Z.-H."/>
        </authorList>
    </citation>
    <scope>NUCLEOTIDE SEQUENCE</scope>
    <source>
        <strain evidence="1">Whitten #5841</strain>
        <tissue evidence="1">Leaf</tissue>
    </source>
</reference>
<comment type="caution">
    <text evidence="1">The sequence shown here is derived from an EMBL/GenBank/DDBJ whole genome shotgun (WGS) entry which is preliminary data.</text>
</comment>
<evidence type="ECO:0000313" key="1">
    <source>
        <dbReference type="EMBL" id="KAH7432731.1"/>
    </source>
</evidence>
<dbReference type="EMBL" id="CM035412">
    <property type="protein sequence ID" value="KAH7432731.1"/>
    <property type="molecule type" value="Genomic_DNA"/>
</dbReference>
<accession>A0A8T2U8Z9</accession>
<sequence length="56" mass="6115">MFTRRGLSLLGVYLMLLLLVLLIRPSPHDNPVLRKLLSPAALRSRSGAGPPPEVDP</sequence>
<dbReference type="Proteomes" id="UP000825935">
    <property type="component" value="Chromosome 7"/>
</dbReference>
<protein>
    <submittedName>
        <fullName evidence="1">Uncharacterized protein</fullName>
    </submittedName>
</protein>
<evidence type="ECO:0000313" key="2">
    <source>
        <dbReference type="Proteomes" id="UP000825935"/>
    </source>
</evidence>
<dbReference type="AlphaFoldDB" id="A0A8T2U8Z9"/>